<protein>
    <submittedName>
        <fullName evidence="1">Uncharacterized protein</fullName>
    </submittedName>
</protein>
<proteinExistence type="predicted"/>
<accession>A0A8E2JXH0</accession>
<name>A0A8E2JXH0_9PEZI</name>
<keyword evidence="2" id="KW-1185">Reference proteome</keyword>
<evidence type="ECO:0000313" key="2">
    <source>
        <dbReference type="Proteomes" id="UP000250140"/>
    </source>
</evidence>
<dbReference type="EMBL" id="KV748755">
    <property type="protein sequence ID" value="OCL13265.1"/>
    <property type="molecule type" value="Genomic_DNA"/>
</dbReference>
<evidence type="ECO:0000313" key="1">
    <source>
        <dbReference type="EMBL" id="OCL13265.1"/>
    </source>
</evidence>
<dbReference type="AlphaFoldDB" id="A0A8E2JXH0"/>
<organism evidence="1 2">
    <name type="scientific">Glonium stellatum</name>
    <dbReference type="NCBI Taxonomy" id="574774"/>
    <lineage>
        <taxon>Eukaryota</taxon>
        <taxon>Fungi</taxon>
        <taxon>Dikarya</taxon>
        <taxon>Ascomycota</taxon>
        <taxon>Pezizomycotina</taxon>
        <taxon>Dothideomycetes</taxon>
        <taxon>Pleosporomycetidae</taxon>
        <taxon>Gloniales</taxon>
        <taxon>Gloniaceae</taxon>
        <taxon>Glonium</taxon>
    </lineage>
</organism>
<sequence length="87" mass="9669">MADSCHASKLGHTKEKWRAQDAAGLRATALRKREFPGWSLAVLAFQGDRRDRPAAQTAFHLPIHLPAHLPAHLPTHLPRQPSAHQDT</sequence>
<reference evidence="1 2" key="1">
    <citation type="journal article" date="2016" name="Nat. Commun.">
        <title>Ectomycorrhizal ecology is imprinted in the genome of the dominant symbiotic fungus Cenococcum geophilum.</title>
        <authorList>
            <consortium name="DOE Joint Genome Institute"/>
            <person name="Peter M."/>
            <person name="Kohler A."/>
            <person name="Ohm R.A."/>
            <person name="Kuo A."/>
            <person name="Krutzmann J."/>
            <person name="Morin E."/>
            <person name="Arend M."/>
            <person name="Barry K.W."/>
            <person name="Binder M."/>
            <person name="Choi C."/>
            <person name="Clum A."/>
            <person name="Copeland A."/>
            <person name="Grisel N."/>
            <person name="Haridas S."/>
            <person name="Kipfer T."/>
            <person name="LaButti K."/>
            <person name="Lindquist E."/>
            <person name="Lipzen A."/>
            <person name="Maire R."/>
            <person name="Meier B."/>
            <person name="Mihaltcheva S."/>
            <person name="Molinier V."/>
            <person name="Murat C."/>
            <person name="Poggeler S."/>
            <person name="Quandt C.A."/>
            <person name="Sperisen C."/>
            <person name="Tritt A."/>
            <person name="Tisserant E."/>
            <person name="Crous P.W."/>
            <person name="Henrissat B."/>
            <person name="Nehls U."/>
            <person name="Egli S."/>
            <person name="Spatafora J.W."/>
            <person name="Grigoriev I.V."/>
            <person name="Martin F.M."/>
        </authorList>
    </citation>
    <scope>NUCLEOTIDE SEQUENCE [LARGE SCALE GENOMIC DNA]</scope>
    <source>
        <strain evidence="1 2">CBS 207.34</strain>
    </source>
</reference>
<dbReference type="Proteomes" id="UP000250140">
    <property type="component" value="Unassembled WGS sequence"/>
</dbReference>
<gene>
    <name evidence="1" type="ORF">AOQ84DRAFT_283477</name>
</gene>